<dbReference type="EMBL" id="CP045699">
    <property type="protein sequence ID" value="QGA64762.1"/>
    <property type="molecule type" value="Genomic_DNA"/>
</dbReference>
<keyword evidence="1" id="KW-0812">Transmembrane</keyword>
<dbReference type="RefSeq" id="WP_153446913.1">
    <property type="nucleotide sequence ID" value="NZ_CP045699.1"/>
</dbReference>
<keyword evidence="1" id="KW-1133">Transmembrane helix</keyword>
<name>A0A5Q0TC69_9VIBR</name>
<evidence type="ECO:0000256" key="1">
    <source>
        <dbReference type="SAM" id="Phobius"/>
    </source>
</evidence>
<proteinExistence type="predicted"/>
<feature type="transmembrane region" description="Helical" evidence="1">
    <location>
        <begin position="34"/>
        <end position="59"/>
    </location>
</feature>
<protein>
    <submittedName>
        <fullName evidence="2">Uncharacterized protein</fullName>
    </submittedName>
</protein>
<sequence>MNAIDKVFYTDEEKAENKANLLKLYEPFKLAQRLLALTFTIPFVTVFLVAAIGFFCFGADKEAALTIMKWNVDTLGEPVFWIMIFYFAGGASEGLIAKYRTKK</sequence>
<feature type="transmembrane region" description="Helical" evidence="1">
    <location>
        <begin position="79"/>
        <end position="97"/>
    </location>
</feature>
<evidence type="ECO:0000313" key="3">
    <source>
        <dbReference type="Proteomes" id="UP000348942"/>
    </source>
</evidence>
<dbReference type="Proteomes" id="UP000348942">
    <property type="component" value="Chromosome 1"/>
</dbReference>
<reference evidence="2 3" key="1">
    <citation type="submission" date="2019-10" db="EMBL/GenBank/DDBJ databases">
        <title>Vibrio sp. nov., isolated from Coralline algae surface.</title>
        <authorList>
            <person name="Geng Y."/>
            <person name="Zhang X."/>
        </authorList>
    </citation>
    <scope>NUCLEOTIDE SEQUENCE [LARGE SCALE GENOMIC DNA]</scope>
    <source>
        <strain evidence="2 3">SM1977</strain>
    </source>
</reference>
<organism evidence="2 3">
    <name type="scientific">Vibrio algicola</name>
    <dbReference type="NCBI Taxonomy" id="2662262"/>
    <lineage>
        <taxon>Bacteria</taxon>
        <taxon>Pseudomonadati</taxon>
        <taxon>Pseudomonadota</taxon>
        <taxon>Gammaproteobacteria</taxon>
        <taxon>Vibrionales</taxon>
        <taxon>Vibrionaceae</taxon>
        <taxon>Vibrio</taxon>
    </lineage>
</organism>
<dbReference type="AlphaFoldDB" id="A0A5Q0TC69"/>
<keyword evidence="3" id="KW-1185">Reference proteome</keyword>
<gene>
    <name evidence="2" type="ORF">GFB47_04705</name>
</gene>
<accession>A0A5Q0TC69</accession>
<keyword evidence="1" id="KW-0472">Membrane</keyword>
<evidence type="ECO:0000313" key="2">
    <source>
        <dbReference type="EMBL" id="QGA64762.1"/>
    </source>
</evidence>